<feature type="signal peptide" evidence="1">
    <location>
        <begin position="1"/>
        <end position="20"/>
    </location>
</feature>
<name>A0A7G9SRP4_9GAMM</name>
<evidence type="ECO:0000256" key="1">
    <source>
        <dbReference type="SAM" id="SignalP"/>
    </source>
</evidence>
<proteinExistence type="predicted"/>
<keyword evidence="1" id="KW-0732">Signal</keyword>
<feature type="chain" id="PRO_5029000701" evidence="1">
    <location>
        <begin position="21"/>
        <end position="170"/>
    </location>
</feature>
<dbReference type="KEGG" id="tcn:H9L16_02530"/>
<dbReference type="RefSeq" id="WP_187553035.1">
    <property type="nucleotide sequence ID" value="NZ_BMZL01000001.1"/>
</dbReference>
<sequence length="170" mass="17984">MLRSHMLLAALLVASSAAHAADPAPEIKRAVATPQAAGVVHTLRTIPEACARLEGKFTGNAGKPYEFAAMRTSERCAPRAKLVDAANAKASVANGWLLNDVIRVPSAACPARQAVVRIWRKDTKVAPPTLDAQGRSRIYLKDSMDAARAGDLKPIPVFAAAMTMEGLACK</sequence>
<dbReference type="AlphaFoldDB" id="A0A7G9SRP4"/>
<accession>A0A7G9SRP4</accession>
<reference evidence="2 3" key="1">
    <citation type="submission" date="2020-08" db="EMBL/GenBank/DDBJ databases">
        <title>Genome sequence of Thermomonas carbonis KCTC 42013T.</title>
        <authorList>
            <person name="Hyun D.-W."/>
            <person name="Bae J.-W."/>
        </authorList>
    </citation>
    <scope>NUCLEOTIDE SEQUENCE [LARGE SCALE GENOMIC DNA]</scope>
    <source>
        <strain evidence="2 3">KCTC 42013</strain>
    </source>
</reference>
<keyword evidence="3" id="KW-1185">Reference proteome</keyword>
<evidence type="ECO:0000313" key="2">
    <source>
        <dbReference type="EMBL" id="QNN70519.1"/>
    </source>
</evidence>
<evidence type="ECO:0000313" key="3">
    <source>
        <dbReference type="Proteomes" id="UP000515804"/>
    </source>
</evidence>
<protein>
    <submittedName>
        <fullName evidence="2">Uncharacterized protein</fullName>
    </submittedName>
</protein>
<organism evidence="2 3">
    <name type="scientific">Thermomonas carbonis</name>
    <dbReference type="NCBI Taxonomy" id="1463158"/>
    <lineage>
        <taxon>Bacteria</taxon>
        <taxon>Pseudomonadati</taxon>
        <taxon>Pseudomonadota</taxon>
        <taxon>Gammaproteobacteria</taxon>
        <taxon>Lysobacterales</taxon>
        <taxon>Lysobacteraceae</taxon>
        <taxon>Thermomonas</taxon>
    </lineage>
</organism>
<gene>
    <name evidence="2" type="ORF">H9L16_02530</name>
</gene>
<dbReference type="EMBL" id="CP060719">
    <property type="protein sequence ID" value="QNN70519.1"/>
    <property type="molecule type" value="Genomic_DNA"/>
</dbReference>
<dbReference type="Proteomes" id="UP000515804">
    <property type="component" value="Chromosome"/>
</dbReference>